<dbReference type="SUPFAM" id="SSF100950">
    <property type="entry name" value="NagB/RpiA/CoA transferase-like"/>
    <property type="match status" value="1"/>
</dbReference>
<dbReference type="InterPro" id="IPR037171">
    <property type="entry name" value="NagB/RpiA_transferase-like"/>
</dbReference>
<reference evidence="5" key="1">
    <citation type="submission" date="2017-03" db="EMBL/GenBank/DDBJ databases">
        <authorList>
            <person name="Lund M.B."/>
        </authorList>
    </citation>
    <scope>NUCLEOTIDE SEQUENCE [LARGE SCALE GENOMIC DNA]</scope>
</reference>
<keyword evidence="1" id="KW-0805">Transcription regulation</keyword>
<evidence type="ECO:0000259" key="3">
    <source>
        <dbReference type="PROSITE" id="PS51000"/>
    </source>
</evidence>
<name>A0A2A6FS20_9MICO</name>
<comment type="caution">
    <text evidence="4">The sequence shown here is derived from an EMBL/GenBank/DDBJ whole genome shotgun (WGS) entry which is preliminary data.</text>
</comment>
<dbReference type="PANTHER" id="PTHR30363">
    <property type="entry name" value="HTH-TYPE TRANSCRIPTIONAL REGULATOR SRLR-RELATED"/>
    <property type="match status" value="1"/>
</dbReference>
<evidence type="ECO:0000256" key="2">
    <source>
        <dbReference type="ARBA" id="ARBA00023163"/>
    </source>
</evidence>
<dbReference type="InterPro" id="IPR050313">
    <property type="entry name" value="Carb_Metab_HTH_regulators"/>
</dbReference>
<dbReference type="Pfam" id="PF08220">
    <property type="entry name" value="HTH_DeoR"/>
    <property type="match status" value="1"/>
</dbReference>
<keyword evidence="2" id="KW-0804">Transcription</keyword>
<dbReference type="EMBL" id="NAEP01000028">
    <property type="protein sequence ID" value="PDQ35685.1"/>
    <property type="molecule type" value="Genomic_DNA"/>
</dbReference>
<feature type="domain" description="HTH deoR-type" evidence="3">
    <location>
        <begin position="9"/>
        <end position="64"/>
    </location>
</feature>
<dbReference type="InterPro" id="IPR001034">
    <property type="entry name" value="DeoR_HTH"/>
</dbReference>
<dbReference type="PANTHER" id="PTHR30363:SF44">
    <property type="entry name" value="AGA OPERON TRANSCRIPTIONAL REPRESSOR-RELATED"/>
    <property type="match status" value="1"/>
</dbReference>
<dbReference type="InterPro" id="IPR014036">
    <property type="entry name" value="DeoR-like_C"/>
</dbReference>
<dbReference type="Proteomes" id="UP000219994">
    <property type="component" value="Unassembled WGS sequence"/>
</dbReference>
<proteinExistence type="predicted"/>
<evidence type="ECO:0000313" key="5">
    <source>
        <dbReference type="Proteomes" id="UP000219994"/>
    </source>
</evidence>
<evidence type="ECO:0000313" key="4">
    <source>
        <dbReference type="EMBL" id="PDQ35685.1"/>
    </source>
</evidence>
<dbReference type="Pfam" id="PF00455">
    <property type="entry name" value="DeoRC"/>
    <property type="match status" value="1"/>
</dbReference>
<organism evidence="4 5">
    <name type="scientific">Candidatus Lumbricidiphila eiseniae</name>
    <dbReference type="NCBI Taxonomy" id="1969409"/>
    <lineage>
        <taxon>Bacteria</taxon>
        <taxon>Bacillati</taxon>
        <taxon>Actinomycetota</taxon>
        <taxon>Actinomycetes</taxon>
        <taxon>Micrococcales</taxon>
        <taxon>Microbacteriaceae</taxon>
        <taxon>Candidatus Lumbricidiphila</taxon>
    </lineage>
</organism>
<dbReference type="SMART" id="SM00420">
    <property type="entry name" value="HTH_DEOR"/>
    <property type="match status" value="1"/>
</dbReference>
<gene>
    <name evidence="4" type="ORF">B5766_04295</name>
</gene>
<protein>
    <recommendedName>
        <fullName evidence="3">HTH deoR-type domain-containing protein</fullName>
    </recommendedName>
</protein>
<dbReference type="Gene3D" id="3.40.50.1360">
    <property type="match status" value="1"/>
</dbReference>
<dbReference type="AlphaFoldDB" id="A0A2A6FS20"/>
<accession>A0A2A6FS20</accession>
<dbReference type="SMART" id="SM01134">
    <property type="entry name" value="DeoRC"/>
    <property type="match status" value="1"/>
</dbReference>
<evidence type="ECO:0000256" key="1">
    <source>
        <dbReference type="ARBA" id="ARBA00023015"/>
    </source>
</evidence>
<sequence>MAVTGTLDAEARRELMAQELQRRGTLHLKDAALRWGVHPMTIRRDFDVFVHAGIARRVRGGVVAVAGDDFSQRQYQNATAKQDIAGKLLRFIEPDMAIALDSSTTVHAFAKTIAATRTSVITNGFSAFQTLCGREGIRTYLTGGEREETNLSLVGSLAVQSVQQFSLDACFLSTMSIDPDFGTSEITLEQVAVKQAMVNASQKVILAVDSSKFATRARFRSLSLSHFDVLVTELDPNDTRLNAYREFIPEIH</sequence>
<dbReference type="GO" id="GO:0003700">
    <property type="term" value="F:DNA-binding transcription factor activity"/>
    <property type="evidence" value="ECO:0007669"/>
    <property type="project" value="InterPro"/>
</dbReference>
<dbReference type="PROSITE" id="PS51000">
    <property type="entry name" value="HTH_DEOR_2"/>
    <property type="match status" value="1"/>
</dbReference>